<evidence type="ECO:0000256" key="4">
    <source>
        <dbReference type="ARBA" id="ARBA00022692"/>
    </source>
</evidence>
<name>A0A9P7DC82_9AGAM</name>
<comment type="caution">
    <text evidence="12">The sequence shown here is derived from an EMBL/GenBank/DDBJ whole genome shotgun (WGS) entry which is preliminary data.</text>
</comment>
<sequence length="321" mass="34243">MKSNQAAGAIPQFTSKDYSSFFLAGALCCTITHGAMTPVDVVKTRIQIDPAYKKLNMLTGTRYVIATEGPRALLTGFGPTAVGYLIQGGAKFAGYEYWKKKAVESVGGPEAAVKYRTAIYLGSASIAEYVAMFFADILLTPLEATRIRLVSDRTYATGLVTGFTRIAREGGMRELYAGFLPILCKQIPYAIGQFTVNELCHEIVFRSISEETRRTLSSTSKFTIQLGSGVIAGFAAAILSQPADTLLSQINKGHGPKGTMPHRLAVLAREAGFRGLFAGLGPRMIMTAGLVSGQFLLYGAIKEALGAPPGVEIHKATGAVV</sequence>
<keyword evidence="3 11" id="KW-0813">Transport</keyword>
<dbReference type="GO" id="GO:0005743">
    <property type="term" value="C:mitochondrial inner membrane"/>
    <property type="evidence" value="ECO:0007669"/>
    <property type="project" value="UniProtKB-SubCell"/>
</dbReference>
<accession>A0A9P7DC82</accession>
<evidence type="ECO:0000256" key="6">
    <source>
        <dbReference type="ARBA" id="ARBA00022792"/>
    </source>
</evidence>
<dbReference type="InterPro" id="IPR044677">
    <property type="entry name" value="SLC25A3/Pic2/Mir1-like"/>
</dbReference>
<dbReference type="EMBL" id="JABBWE010000071">
    <property type="protein sequence ID" value="KAG1788141.1"/>
    <property type="molecule type" value="Genomic_DNA"/>
</dbReference>
<dbReference type="PANTHER" id="PTHR45671">
    <property type="entry name" value="SOLUTE CARRIER FAMILY 25 (MITOCHONDRIAL CARRIER PHOSPHATE CARRIER), MEMBER 3, LIKE-RELATED-RELATED"/>
    <property type="match status" value="1"/>
</dbReference>
<dbReference type="GO" id="GO:0005315">
    <property type="term" value="F:phosphate transmembrane transporter activity"/>
    <property type="evidence" value="ECO:0007669"/>
    <property type="project" value="InterPro"/>
</dbReference>
<keyword evidence="6" id="KW-0999">Mitochondrion inner membrane</keyword>
<keyword evidence="5" id="KW-0677">Repeat</keyword>
<evidence type="ECO:0000256" key="8">
    <source>
        <dbReference type="ARBA" id="ARBA00023128"/>
    </source>
</evidence>
<dbReference type="Proteomes" id="UP000719766">
    <property type="component" value="Unassembled WGS sequence"/>
</dbReference>
<keyword evidence="13" id="KW-1185">Reference proteome</keyword>
<evidence type="ECO:0000256" key="2">
    <source>
        <dbReference type="ARBA" id="ARBA00006375"/>
    </source>
</evidence>
<keyword evidence="4 10" id="KW-0812">Transmembrane</keyword>
<reference evidence="12" key="1">
    <citation type="journal article" date="2020" name="New Phytol.">
        <title>Comparative genomics reveals dynamic genome evolution in host specialist ectomycorrhizal fungi.</title>
        <authorList>
            <person name="Lofgren L.A."/>
            <person name="Nguyen N.H."/>
            <person name="Vilgalys R."/>
            <person name="Ruytinx J."/>
            <person name="Liao H.L."/>
            <person name="Branco S."/>
            <person name="Kuo A."/>
            <person name="LaButti K."/>
            <person name="Lipzen A."/>
            <person name="Andreopoulos W."/>
            <person name="Pangilinan J."/>
            <person name="Riley R."/>
            <person name="Hundley H."/>
            <person name="Na H."/>
            <person name="Barry K."/>
            <person name="Grigoriev I.V."/>
            <person name="Stajich J.E."/>
            <person name="Kennedy P.G."/>
        </authorList>
    </citation>
    <scope>NUCLEOTIDE SEQUENCE</scope>
    <source>
        <strain evidence="12">S12</strain>
    </source>
</reference>
<keyword evidence="9 10" id="KW-0472">Membrane</keyword>
<keyword evidence="7" id="KW-1133">Transmembrane helix</keyword>
<comment type="subcellular location">
    <subcellularLocation>
        <location evidence="1">Mitochondrion inner membrane</location>
        <topology evidence="1">Multi-pass membrane protein</topology>
    </subcellularLocation>
</comment>
<feature type="repeat" description="Solcar" evidence="10">
    <location>
        <begin position="119"/>
        <end position="203"/>
    </location>
</feature>
<dbReference type="Pfam" id="PF00153">
    <property type="entry name" value="Mito_carr"/>
    <property type="match status" value="3"/>
</dbReference>
<dbReference type="GO" id="GO:1990547">
    <property type="term" value="P:mitochondrial phosphate ion transmembrane transport"/>
    <property type="evidence" value="ECO:0007669"/>
    <property type="project" value="InterPro"/>
</dbReference>
<dbReference type="SUPFAM" id="SSF103506">
    <property type="entry name" value="Mitochondrial carrier"/>
    <property type="match status" value="1"/>
</dbReference>
<dbReference type="GeneID" id="64592309"/>
<dbReference type="AlphaFoldDB" id="A0A9P7DC82"/>
<evidence type="ECO:0000256" key="9">
    <source>
        <dbReference type="ARBA" id="ARBA00023136"/>
    </source>
</evidence>
<proteinExistence type="inferred from homology"/>
<evidence type="ECO:0000256" key="11">
    <source>
        <dbReference type="RuleBase" id="RU000488"/>
    </source>
</evidence>
<protein>
    <submittedName>
        <fullName evidence="12">Mitochondrial carrier domain-containing protein</fullName>
    </submittedName>
</protein>
<gene>
    <name evidence="12" type="ORF">HD556DRAFT_1245639</name>
</gene>
<evidence type="ECO:0000313" key="13">
    <source>
        <dbReference type="Proteomes" id="UP000719766"/>
    </source>
</evidence>
<dbReference type="PROSITE" id="PS50920">
    <property type="entry name" value="SOLCAR"/>
    <property type="match status" value="3"/>
</dbReference>
<dbReference type="InterPro" id="IPR023395">
    <property type="entry name" value="MCP_dom_sf"/>
</dbReference>
<keyword evidence="8" id="KW-0496">Mitochondrion</keyword>
<dbReference type="RefSeq" id="XP_041155418.1">
    <property type="nucleotide sequence ID" value="XM_041298545.1"/>
</dbReference>
<feature type="repeat" description="Solcar" evidence="10">
    <location>
        <begin position="220"/>
        <end position="304"/>
    </location>
</feature>
<evidence type="ECO:0000256" key="1">
    <source>
        <dbReference type="ARBA" id="ARBA00004448"/>
    </source>
</evidence>
<feature type="repeat" description="Solcar" evidence="10">
    <location>
        <begin position="16"/>
        <end position="101"/>
    </location>
</feature>
<evidence type="ECO:0000256" key="10">
    <source>
        <dbReference type="PROSITE-ProRule" id="PRU00282"/>
    </source>
</evidence>
<comment type="similarity">
    <text evidence="2 11">Belongs to the mitochondrial carrier (TC 2.A.29) family.</text>
</comment>
<evidence type="ECO:0000313" key="12">
    <source>
        <dbReference type="EMBL" id="KAG1788141.1"/>
    </source>
</evidence>
<evidence type="ECO:0000256" key="3">
    <source>
        <dbReference type="ARBA" id="ARBA00022448"/>
    </source>
</evidence>
<dbReference type="PRINTS" id="PR00926">
    <property type="entry name" value="MITOCARRIER"/>
</dbReference>
<evidence type="ECO:0000256" key="5">
    <source>
        <dbReference type="ARBA" id="ARBA00022737"/>
    </source>
</evidence>
<evidence type="ECO:0000256" key="7">
    <source>
        <dbReference type="ARBA" id="ARBA00022989"/>
    </source>
</evidence>
<organism evidence="12 13">
    <name type="scientific">Suillus plorans</name>
    <dbReference type="NCBI Taxonomy" id="116603"/>
    <lineage>
        <taxon>Eukaryota</taxon>
        <taxon>Fungi</taxon>
        <taxon>Dikarya</taxon>
        <taxon>Basidiomycota</taxon>
        <taxon>Agaricomycotina</taxon>
        <taxon>Agaricomycetes</taxon>
        <taxon>Agaricomycetidae</taxon>
        <taxon>Boletales</taxon>
        <taxon>Suillineae</taxon>
        <taxon>Suillaceae</taxon>
        <taxon>Suillus</taxon>
    </lineage>
</organism>
<dbReference type="PANTHER" id="PTHR45671:SF15">
    <property type="entry name" value="MIR1-PHOSPHATE TRANSPORTER OF THE MITOCHONDRIAL CARRIER (MCF) FAMILY"/>
    <property type="match status" value="1"/>
</dbReference>
<dbReference type="InterPro" id="IPR002067">
    <property type="entry name" value="MCP"/>
</dbReference>
<dbReference type="OrthoDB" id="427452at2759"/>
<dbReference type="InterPro" id="IPR018108">
    <property type="entry name" value="MCP_transmembrane"/>
</dbReference>
<dbReference type="Gene3D" id="1.50.40.10">
    <property type="entry name" value="Mitochondrial carrier domain"/>
    <property type="match status" value="1"/>
</dbReference>